<dbReference type="EMBL" id="CAJNJA010079663">
    <property type="protein sequence ID" value="CAE7925792.1"/>
    <property type="molecule type" value="Genomic_DNA"/>
</dbReference>
<dbReference type="InterPro" id="IPR011992">
    <property type="entry name" value="EF-hand-dom_pair"/>
</dbReference>
<feature type="transmembrane region" description="Helical" evidence="5">
    <location>
        <begin position="133"/>
        <end position="159"/>
    </location>
</feature>
<sequence>ATKLILSDGEVQEVFDSFGVLRLLRLGRIVRLVRMVRLIPALKSMVYLILASLKSFLWTVVLLLILMYCVAVYFTELAFDLQHKHPDKDFSSVRQSWGSIGSSILSLFQAITGGDDWQNFILVFRDVSGDSSLVNTLVFSLFIAFATLVMMNLVTGVFVDGAQRIAREEKNQELLKHVRRLLAPQEARAGRSSTGPRGGDDDLVTWLEFCQKLQTEEMSAYLTAFEMDAGQAKDIFYILDQERQGKVTMREFFSACVNLHGAPRLADTAILRHLVQRTFEELDSHLDRVEALLGGPAVRNDGAAPQYAHTCPDFHKPG</sequence>
<dbReference type="InterPro" id="IPR005821">
    <property type="entry name" value="Ion_trans_dom"/>
</dbReference>
<dbReference type="SUPFAM" id="SSF81324">
    <property type="entry name" value="Voltage-gated potassium channels"/>
    <property type="match status" value="1"/>
</dbReference>
<evidence type="ECO:0000256" key="4">
    <source>
        <dbReference type="ARBA" id="ARBA00023136"/>
    </source>
</evidence>
<organism evidence="7 8">
    <name type="scientific">Symbiodinium necroappetens</name>
    <dbReference type="NCBI Taxonomy" id="1628268"/>
    <lineage>
        <taxon>Eukaryota</taxon>
        <taxon>Sar</taxon>
        <taxon>Alveolata</taxon>
        <taxon>Dinophyceae</taxon>
        <taxon>Suessiales</taxon>
        <taxon>Symbiodiniaceae</taxon>
        <taxon>Symbiodinium</taxon>
    </lineage>
</organism>
<accession>A0A813BXC0</accession>
<evidence type="ECO:0000256" key="3">
    <source>
        <dbReference type="ARBA" id="ARBA00022989"/>
    </source>
</evidence>
<keyword evidence="8" id="KW-1185">Reference proteome</keyword>
<comment type="caution">
    <text evidence="7">The sequence shown here is derived from an EMBL/GenBank/DDBJ whole genome shotgun (WGS) entry which is preliminary data.</text>
</comment>
<comment type="subcellular location">
    <subcellularLocation>
        <location evidence="1">Membrane</location>
        <topology evidence="1">Multi-pass membrane protein</topology>
    </subcellularLocation>
</comment>
<keyword evidence="3 5" id="KW-1133">Transmembrane helix</keyword>
<dbReference type="GO" id="GO:0005248">
    <property type="term" value="F:voltage-gated sodium channel activity"/>
    <property type="evidence" value="ECO:0007669"/>
    <property type="project" value="TreeGrafter"/>
</dbReference>
<dbReference type="PANTHER" id="PTHR10037:SF62">
    <property type="entry name" value="SODIUM CHANNEL PROTEIN 60E"/>
    <property type="match status" value="1"/>
</dbReference>
<dbReference type="AlphaFoldDB" id="A0A813BXC0"/>
<dbReference type="GO" id="GO:0001518">
    <property type="term" value="C:voltage-gated sodium channel complex"/>
    <property type="evidence" value="ECO:0007669"/>
    <property type="project" value="TreeGrafter"/>
</dbReference>
<evidence type="ECO:0000256" key="5">
    <source>
        <dbReference type="SAM" id="Phobius"/>
    </source>
</evidence>
<gene>
    <name evidence="7" type="primary">CACNA1G</name>
    <name evidence="7" type="ORF">SNEC2469_LOCUS32051</name>
</gene>
<dbReference type="Proteomes" id="UP000601435">
    <property type="component" value="Unassembled WGS sequence"/>
</dbReference>
<keyword evidence="4 5" id="KW-0472">Membrane</keyword>
<evidence type="ECO:0000259" key="6">
    <source>
        <dbReference type="Pfam" id="PF00520"/>
    </source>
</evidence>
<protein>
    <submittedName>
        <fullName evidence="7">CACNA1G protein</fullName>
    </submittedName>
</protein>
<evidence type="ECO:0000313" key="8">
    <source>
        <dbReference type="Proteomes" id="UP000601435"/>
    </source>
</evidence>
<dbReference type="OrthoDB" id="425532at2759"/>
<dbReference type="Pfam" id="PF00520">
    <property type="entry name" value="Ion_trans"/>
    <property type="match status" value="1"/>
</dbReference>
<evidence type="ECO:0000256" key="1">
    <source>
        <dbReference type="ARBA" id="ARBA00004141"/>
    </source>
</evidence>
<name>A0A813BXC0_9DINO</name>
<keyword evidence="2 5" id="KW-0812">Transmembrane</keyword>
<feature type="non-terminal residue" evidence="7">
    <location>
        <position position="318"/>
    </location>
</feature>
<dbReference type="SUPFAM" id="SSF47473">
    <property type="entry name" value="EF-hand"/>
    <property type="match status" value="1"/>
</dbReference>
<dbReference type="Gene3D" id="1.10.287.70">
    <property type="match status" value="1"/>
</dbReference>
<evidence type="ECO:0000313" key="7">
    <source>
        <dbReference type="EMBL" id="CAE7925792.1"/>
    </source>
</evidence>
<feature type="transmembrane region" description="Helical" evidence="5">
    <location>
        <begin position="56"/>
        <end position="75"/>
    </location>
</feature>
<dbReference type="InterPro" id="IPR043203">
    <property type="entry name" value="VGCC_Ca_Na"/>
</dbReference>
<dbReference type="PANTHER" id="PTHR10037">
    <property type="entry name" value="VOLTAGE-GATED CATION CHANNEL CALCIUM AND SODIUM"/>
    <property type="match status" value="1"/>
</dbReference>
<reference evidence="7" key="1">
    <citation type="submission" date="2021-02" db="EMBL/GenBank/DDBJ databases">
        <authorList>
            <person name="Dougan E. K."/>
            <person name="Rhodes N."/>
            <person name="Thang M."/>
            <person name="Chan C."/>
        </authorList>
    </citation>
    <scope>NUCLEOTIDE SEQUENCE</scope>
</reference>
<feature type="domain" description="Ion transport" evidence="6">
    <location>
        <begin position="16"/>
        <end position="169"/>
    </location>
</feature>
<proteinExistence type="predicted"/>
<evidence type="ECO:0000256" key="2">
    <source>
        <dbReference type="ARBA" id="ARBA00022692"/>
    </source>
</evidence>